<dbReference type="PROSITE" id="PS00154">
    <property type="entry name" value="ATPASE_E1_E2"/>
    <property type="match status" value="1"/>
</dbReference>
<protein>
    <recommendedName>
        <fullName evidence="3">P-type Cu(+) transporter</fullName>
        <ecNumber evidence="3">7.2.2.8</ecNumber>
    </recommendedName>
</protein>
<evidence type="ECO:0000256" key="12">
    <source>
        <dbReference type="ARBA" id="ARBA00023065"/>
    </source>
</evidence>
<proteinExistence type="inferred from homology"/>
<dbReference type="InterPro" id="IPR001757">
    <property type="entry name" value="P_typ_ATPase"/>
</dbReference>
<dbReference type="InterPro" id="IPR008250">
    <property type="entry name" value="ATPase_P-typ_transduc_dom_A_sf"/>
</dbReference>
<evidence type="ECO:0000313" key="18">
    <source>
        <dbReference type="Proteomes" id="UP000004274"/>
    </source>
</evidence>
<dbReference type="SFLD" id="SFLDF00027">
    <property type="entry name" value="p-type_atpase"/>
    <property type="match status" value="1"/>
</dbReference>
<feature type="domain" description="HMA" evidence="16">
    <location>
        <begin position="3"/>
        <end position="68"/>
    </location>
</feature>
<dbReference type="GO" id="GO:0016887">
    <property type="term" value="F:ATP hydrolysis activity"/>
    <property type="evidence" value="ECO:0007669"/>
    <property type="project" value="InterPro"/>
</dbReference>
<dbReference type="AlphaFoldDB" id="A0AAV3ECS8"/>
<dbReference type="GO" id="GO:0140581">
    <property type="term" value="F:P-type monovalent copper transporter activity"/>
    <property type="evidence" value="ECO:0007669"/>
    <property type="project" value="UniProtKB-EC"/>
</dbReference>
<keyword evidence="11" id="KW-0186">Copper</keyword>
<dbReference type="PANTHER" id="PTHR43520:SF8">
    <property type="entry name" value="P-TYPE CU(+) TRANSPORTER"/>
    <property type="match status" value="1"/>
</dbReference>
<dbReference type="PRINTS" id="PR00119">
    <property type="entry name" value="CATATPASE"/>
</dbReference>
<keyword evidence="17" id="KW-0378">Hydrolase</keyword>
<feature type="transmembrane region" description="Helical" evidence="15">
    <location>
        <begin position="96"/>
        <end position="115"/>
    </location>
</feature>
<dbReference type="SUPFAM" id="SSF55008">
    <property type="entry name" value="HMA, heavy metal-associated domain"/>
    <property type="match status" value="1"/>
</dbReference>
<dbReference type="GO" id="GO:0005886">
    <property type="term" value="C:plasma membrane"/>
    <property type="evidence" value="ECO:0007669"/>
    <property type="project" value="UniProtKB-SubCell"/>
</dbReference>
<evidence type="ECO:0000256" key="13">
    <source>
        <dbReference type="ARBA" id="ARBA00023136"/>
    </source>
</evidence>
<dbReference type="SFLD" id="SFLDG00002">
    <property type="entry name" value="C1.7:_P-type_atpase_like"/>
    <property type="match status" value="1"/>
</dbReference>
<feature type="transmembrane region" description="Helical" evidence="15">
    <location>
        <begin position="127"/>
        <end position="147"/>
    </location>
</feature>
<comment type="similarity">
    <text evidence="2 15">Belongs to the cation transport ATPase (P-type) (TC 3.A.3) family. Type IB subfamily.</text>
</comment>
<comment type="catalytic activity">
    <reaction evidence="14">
        <text>Cu(+)(in) + ATP + H2O = Cu(+)(out) + ADP + phosphate + H(+)</text>
        <dbReference type="Rhea" id="RHEA:25792"/>
        <dbReference type="ChEBI" id="CHEBI:15377"/>
        <dbReference type="ChEBI" id="CHEBI:15378"/>
        <dbReference type="ChEBI" id="CHEBI:30616"/>
        <dbReference type="ChEBI" id="CHEBI:43474"/>
        <dbReference type="ChEBI" id="CHEBI:49552"/>
        <dbReference type="ChEBI" id="CHEBI:456216"/>
        <dbReference type="EC" id="7.2.2.8"/>
    </reaction>
</comment>
<name>A0AAV3ECS8_STRCR</name>
<dbReference type="SFLD" id="SFLDS00003">
    <property type="entry name" value="Haloacid_Dehalogenase"/>
    <property type="match status" value="1"/>
</dbReference>
<dbReference type="NCBIfam" id="TIGR01494">
    <property type="entry name" value="ATPase_P-type"/>
    <property type="match status" value="1"/>
</dbReference>
<dbReference type="PRINTS" id="PR00943">
    <property type="entry name" value="CUATPASE"/>
</dbReference>
<evidence type="ECO:0000256" key="11">
    <source>
        <dbReference type="ARBA" id="ARBA00023008"/>
    </source>
</evidence>
<dbReference type="NCBIfam" id="TIGR01511">
    <property type="entry name" value="ATPase-IB1_Cu"/>
    <property type="match status" value="1"/>
</dbReference>
<keyword evidence="12" id="KW-0406">Ion transport</keyword>
<dbReference type="InterPro" id="IPR017969">
    <property type="entry name" value="Heavy-metal-associated_CS"/>
</dbReference>
<keyword evidence="8 15" id="KW-0067">ATP-binding</keyword>
<evidence type="ECO:0000256" key="7">
    <source>
        <dbReference type="ARBA" id="ARBA00022796"/>
    </source>
</evidence>
<keyword evidence="7" id="KW-0187">Copper transport</keyword>
<evidence type="ECO:0000256" key="10">
    <source>
        <dbReference type="ARBA" id="ARBA00022989"/>
    </source>
</evidence>
<evidence type="ECO:0000256" key="9">
    <source>
        <dbReference type="ARBA" id="ARBA00022967"/>
    </source>
</evidence>
<evidence type="ECO:0000256" key="6">
    <source>
        <dbReference type="ARBA" id="ARBA00022741"/>
    </source>
</evidence>
<dbReference type="InterPro" id="IPR044492">
    <property type="entry name" value="P_typ_ATPase_HD_dom"/>
</dbReference>
<sequence>MSEKKEYKLSGMTCASCAMTVEMAVKDLETVEDVSVNLATERLSLVPKEGFDSQQVLDAVAEAGYQAEEKGKDRPSDVNEEAAIKAQELRKKKQELLILLVTTLPLLYISMGSMIGLPLPSFLDHMAHPLVFVLSQLLLTLPTVWIGRGFYQRGFRNLIKRHPNMDSLIAVGTSAAFFYSLYSVSQVFLGHHAFVHQLYFESVAVIITLVLLGKYLESSAKGRTSQAIQSLLELVPSQATVIRYGEAVTIDTEDIRVGDIIRIKPGERMPVDGFVTEGQTFVDESMMTGESVPIEKKVGDTITSATINQNGSIDYQATRVGSDTTLAQIVRLVEEAQGSKAPIAALADKISLYFVPIVLSLATLSALGWYFLAGESLSFSLSIFIAVLVIACPCALGLATPTAIMVGTGKGAENGILIKSGQALEAAYQLDTIVLDKTGTITVGKPSLTDLLPLSDFNRSDLLRLIASAEQHSEHPLAQAILEAAKEEGLDLLPVSHFEAVIGRGLSAQIEGRQLLVGNESLMKDKNIDSSVFQEQLLELSQEGKTAMFVAVDGQLAGILAVADEMKSSSLKAVQELQSMGLEVIMLTGDREETATAIAQKAGIQKVIAGVLPDGKAAAIKDLQEAGKKLAMVGDGINDAPALVQADVGIAIGSGADVAIESADVVLMHSDLQDVVKAIKLSQATIRNIKENLFWAFAYNTLGIPIAMGLLHLFGGPLLNPMLAGLAMSLSSVSVVANALRLGRFKF</sequence>
<dbReference type="InterPro" id="IPR023214">
    <property type="entry name" value="HAD_sf"/>
</dbReference>
<dbReference type="InterPro" id="IPR006121">
    <property type="entry name" value="HMA_dom"/>
</dbReference>
<dbReference type="PROSITE" id="PS01047">
    <property type="entry name" value="HMA_1"/>
    <property type="match status" value="1"/>
</dbReference>
<keyword evidence="13 15" id="KW-0472">Membrane</keyword>
<evidence type="ECO:0000256" key="14">
    <source>
        <dbReference type="ARBA" id="ARBA00049289"/>
    </source>
</evidence>
<dbReference type="GO" id="GO:0005524">
    <property type="term" value="F:ATP binding"/>
    <property type="evidence" value="ECO:0007669"/>
    <property type="project" value="UniProtKB-UniRule"/>
</dbReference>
<dbReference type="FunFam" id="2.70.150.10:FF:000002">
    <property type="entry name" value="Copper-transporting ATPase 1, putative"/>
    <property type="match status" value="1"/>
</dbReference>
<evidence type="ECO:0000256" key="4">
    <source>
        <dbReference type="ARBA" id="ARBA00022692"/>
    </source>
</evidence>
<dbReference type="SUPFAM" id="SSF56784">
    <property type="entry name" value="HAD-like"/>
    <property type="match status" value="1"/>
</dbReference>
<keyword evidence="10 15" id="KW-1133">Transmembrane helix</keyword>
<evidence type="ECO:0000313" key="17">
    <source>
        <dbReference type="EMBL" id="EGU66506.1"/>
    </source>
</evidence>
<gene>
    <name evidence="17" type="ORF">HMPREF9960_0317</name>
</gene>
<dbReference type="InterPro" id="IPR018303">
    <property type="entry name" value="ATPase_P-typ_P_site"/>
</dbReference>
<dbReference type="RefSeq" id="WP_005591280.1">
    <property type="nucleotide sequence ID" value="NZ_AFUE01000009.1"/>
</dbReference>
<organism evidence="17 18">
    <name type="scientific">Streptococcus cristatus ATCC 51100</name>
    <dbReference type="NCBI Taxonomy" id="889201"/>
    <lineage>
        <taxon>Bacteria</taxon>
        <taxon>Bacillati</taxon>
        <taxon>Bacillota</taxon>
        <taxon>Bacilli</taxon>
        <taxon>Lactobacillales</taxon>
        <taxon>Streptococcaceae</taxon>
        <taxon>Streptococcus</taxon>
    </lineage>
</organism>
<dbReference type="GeneID" id="48422583"/>
<feature type="transmembrane region" description="Helical" evidence="15">
    <location>
        <begin position="350"/>
        <end position="372"/>
    </location>
</feature>
<dbReference type="SUPFAM" id="SSF81653">
    <property type="entry name" value="Calcium ATPase, transduction domain A"/>
    <property type="match status" value="1"/>
</dbReference>
<keyword evidence="9" id="KW-1278">Translocase</keyword>
<evidence type="ECO:0000259" key="16">
    <source>
        <dbReference type="PROSITE" id="PS50846"/>
    </source>
</evidence>
<evidence type="ECO:0000256" key="8">
    <source>
        <dbReference type="ARBA" id="ARBA00022840"/>
    </source>
</evidence>
<comment type="caution">
    <text evidence="17">The sequence shown here is derived from an EMBL/GenBank/DDBJ whole genome shotgun (WGS) entry which is preliminary data.</text>
</comment>
<dbReference type="EC" id="7.2.2.8" evidence="3"/>
<dbReference type="Gene3D" id="3.40.50.1000">
    <property type="entry name" value="HAD superfamily/HAD-like"/>
    <property type="match status" value="1"/>
</dbReference>
<feature type="transmembrane region" description="Helical" evidence="15">
    <location>
        <begin position="721"/>
        <end position="740"/>
    </location>
</feature>
<dbReference type="GO" id="GO:0043682">
    <property type="term" value="F:P-type divalent copper transporter activity"/>
    <property type="evidence" value="ECO:0007669"/>
    <property type="project" value="TreeGrafter"/>
</dbReference>
<keyword evidence="12" id="KW-0813">Transport</keyword>
<dbReference type="CDD" id="cd02094">
    <property type="entry name" value="P-type_ATPase_Cu-like"/>
    <property type="match status" value="1"/>
</dbReference>
<feature type="transmembrane region" description="Helical" evidence="15">
    <location>
        <begin position="378"/>
        <end position="400"/>
    </location>
</feature>
<dbReference type="CDD" id="cd00371">
    <property type="entry name" value="HMA"/>
    <property type="match status" value="1"/>
</dbReference>
<feature type="transmembrane region" description="Helical" evidence="15">
    <location>
        <begin position="168"/>
        <end position="188"/>
    </location>
</feature>
<comment type="subcellular location">
    <subcellularLocation>
        <location evidence="1">Cell membrane</location>
        <topology evidence="1">Multi-pass membrane protein</topology>
    </subcellularLocation>
</comment>
<dbReference type="Pfam" id="PF00122">
    <property type="entry name" value="E1-E2_ATPase"/>
    <property type="match status" value="1"/>
</dbReference>
<dbReference type="Pfam" id="PF00702">
    <property type="entry name" value="Hydrolase"/>
    <property type="match status" value="1"/>
</dbReference>
<feature type="transmembrane region" description="Helical" evidence="15">
    <location>
        <begin position="693"/>
        <end position="715"/>
    </location>
</feature>
<evidence type="ECO:0000256" key="15">
    <source>
        <dbReference type="RuleBase" id="RU362081"/>
    </source>
</evidence>
<dbReference type="Gene3D" id="3.30.70.100">
    <property type="match status" value="1"/>
</dbReference>
<keyword evidence="6 15" id="KW-0547">Nucleotide-binding</keyword>
<dbReference type="Gene3D" id="2.70.150.10">
    <property type="entry name" value="Calcium-transporting ATPase, cytoplasmic transduction domain A"/>
    <property type="match status" value="1"/>
</dbReference>
<reference evidence="17 18" key="1">
    <citation type="submission" date="2011-05" db="EMBL/GenBank/DDBJ databases">
        <authorList>
            <person name="Durkin A.S."/>
            <person name="McCorrison J."/>
            <person name="Torralba M."/>
            <person name="Gillis M."/>
            <person name="Methe B."/>
            <person name="Sutton G."/>
            <person name="Nelson K.E."/>
        </authorList>
    </citation>
    <scope>NUCLEOTIDE SEQUENCE [LARGE SCALE GENOMIC DNA]</scope>
    <source>
        <strain evidence="17 18">ATCC 51100</strain>
    </source>
</reference>
<dbReference type="PANTHER" id="PTHR43520">
    <property type="entry name" value="ATP7, ISOFORM B"/>
    <property type="match status" value="1"/>
</dbReference>
<dbReference type="InterPro" id="IPR023299">
    <property type="entry name" value="ATPase_P-typ_cyto_dom_N"/>
</dbReference>
<dbReference type="PROSITE" id="PS50846">
    <property type="entry name" value="HMA_2"/>
    <property type="match status" value="1"/>
</dbReference>
<evidence type="ECO:0000256" key="1">
    <source>
        <dbReference type="ARBA" id="ARBA00004651"/>
    </source>
</evidence>
<accession>A0AAV3ECS8</accession>
<keyword evidence="15" id="KW-1003">Cell membrane</keyword>
<evidence type="ECO:0000256" key="2">
    <source>
        <dbReference type="ARBA" id="ARBA00006024"/>
    </source>
</evidence>
<dbReference type="InterPro" id="IPR059000">
    <property type="entry name" value="ATPase_P-type_domA"/>
</dbReference>
<evidence type="ECO:0000256" key="5">
    <source>
        <dbReference type="ARBA" id="ARBA00022723"/>
    </source>
</evidence>
<dbReference type="NCBIfam" id="TIGR01525">
    <property type="entry name" value="ATPase-IB_hvy"/>
    <property type="match status" value="1"/>
</dbReference>
<dbReference type="Proteomes" id="UP000004274">
    <property type="component" value="Unassembled WGS sequence"/>
</dbReference>
<feature type="transmembrane region" description="Helical" evidence="15">
    <location>
        <begin position="194"/>
        <end position="213"/>
    </location>
</feature>
<dbReference type="InterPro" id="IPR023298">
    <property type="entry name" value="ATPase_P-typ_TM_dom_sf"/>
</dbReference>
<dbReference type="EMBL" id="AFUE01000009">
    <property type="protein sequence ID" value="EGU66506.1"/>
    <property type="molecule type" value="Genomic_DNA"/>
</dbReference>
<dbReference type="Pfam" id="PF00403">
    <property type="entry name" value="HMA"/>
    <property type="match status" value="1"/>
</dbReference>
<dbReference type="SUPFAM" id="SSF81665">
    <property type="entry name" value="Calcium ATPase, transmembrane domain M"/>
    <property type="match status" value="1"/>
</dbReference>
<dbReference type="Gene3D" id="3.40.1110.10">
    <property type="entry name" value="Calcium-transporting ATPase, cytoplasmic domain N"/>
    <property type="match status" value="1"/>
</dbReference>
<evidence type="ECO:0000256" key="3">
    <source>
        <dbReference type="ARBA" id="ARBA00012517"/>
    </source>
</evidence>
<keyword evidence="5 15" id="KW-0479">Metal-binding</keyword>
<dbReference type="GO" id="GO:0055070">
    <property type="term" value="P:copper ion homeostasis"/>
    <property type="evidence" value="ECO:0007669"/>
    <property type="project" value="TreeGrafter"/>
</dbReference>
<dbReference type="GO" id="GO:0005507">
    <property type="term" value="F:copper ion binding"/>
    <property type="evidence" value="ECO:0007669"/>
    <property type="project" value="TreeGrafter"/>
</dbReference>
<keyword evidence="4 15" id="KW-0812">Transmembrane</keyword>
<dbReference type="InterPro" id="IPR036412">
    <property type="entry name" value="HAD-like_sf"/>
</dbReference>
<dbReference type="InterPro" id="IPR036163">
    <property type="entry name" value="HMA_dom_sf"/>
</dbReference>
<dbReference type="InterPro" id="IPR027256">
    <property type="entry name" value="P-typ_ATPase_IB"/>
</dbReference>